<accession>A0A4Q9GVZ3</accession>
<feature type="transmembrane region" description="Helical" evidence="1">
    <location>
        <begin position="31"/>
        <end position="54"/>
    </location>
</feature>
<feature type="transmembrane region" description="Helical" evidence="1">
    <location>
        <begin position="127"/>
        <end position="145"/>
    </location>
</feature>
<reference evidence="3" key="1">
    <citation type="submission" date="2019-02" db="EMBL/GenBank/DDBJ databases">
        <title>Glaciihabitans arcticus sp. nov., a psychrotolerant bacterium isolated from polar soil.</title>
        <authorList>
            <person name="Dahal R.H."/>
        </authorList>
    </citation>
    <scope>NUCLEOTIDE SEQUENCE [LARGE SCALE GENOMIC DNA]</scope>
    <source>
        <strain evidence="3">RP-3-7</strain>
    </source>
</reference>
<keyword evidence="1" id="KW-0472">Membrane</keyword>
<keyword evidence="1" id="KW-1133">Transmembrane helix</keyword>
<sequence>MGVLFGVILGVGGAALDTVFVLRTGRLSMGMLIVGAAWFLLNSGVVWGLLAFVAGRLSRRSGIAALAGVVSLIAAVGSYYGYGLTFGDRVWGLQPLLPVITRWTLAAVLLGATVGFLGALSRRAGKLAYVGIATPVILALGALYLGYRDYGLNGTVIGANLFVVAACLLACGIMIWRRERIHSIVE</sequence>
<name>A0A4Q9GVZ3_9MICO</name>
<gene>
    <name evidence="2" type="ORF">EYE40_10415</name>
</gene>
<feature type="transmembrane region" description="Helical" evidence="1">
    <location>
        <begin position="61"/>
        <end position="80"/>
    </location>
</feature>
<feature type="transmembrane region" description="Helical" evidence="1">
    <location>
        <begin position="100"/>
        <end position="120"/>
    </location>
</feature>
<keyword evidence="1" id="KW-0812">Transmembrane</keyword>
<dbReference type="Pfam" id="PF20128">
    <property type="entry name" value="DUF6518"/>
    <property type="match status" value="1"/>
</dbReference>
<evidence type="ECO:0000256" key="1">
    <source>
        <dbReference type="SAM" id="Phobius"/>
    </source>
</evidence>
<protein>
    <submittedName>
        <fullName evidence="2">Uncharacterized protein</fullName>
    </submittedName>
</protein>
<evidence type="ECO:0000313" key="3">
    <source>
        <dbReference type="Proteomes" id="UP000294194"/>
    </source>
</evidence>
<proteinExistence type="predicted"/>
<dbReference type="AlphaFoldDB" id="A0A4Q9GVZ3"/>
<keyword evidence="3" id="KW-1185">Reference proteome</keyword>
<feature type="transmembrane region" description="Helical" evidence="1">
    <location>
        <begin position="157"/>
        <end position="176"/>
    </location>
</feature>
<evidence type="ECO:0000313" key="2">
    <source>
        <dbReference type="EMBL" id="TBN57768.1"/>
    </source>
</evidence>
<organism evidence="2 3">
    <name type="scientific">Glaciihabitans arcticus</name>
    <dbReference type="NCBI Taxonomy" id="2668039"/>
    <lineage>
        <taxon>Bacteria</taxon>
        <taxon>Bacillati</taxon>
        <taxon>Actinomycetota</taxon>
        <taxon>Actinomycetes</taxon>
        <taxon>Micrococcales</taxon>
        <taxon>Microbacteriaceae</taxon>
        <taxon>Glaciihabitans</taxon>
    </lineage>
</organism>
<comment type="caution">
    <text evidence="2">The sequence shown here is derived from an EMBL/GenBank/DDBJ whole genome shotgun (WGS) entry which is preliminary data.</text>
</comment>
<dbReference type="Proteomes" id="UP000294194">
    <property type="component" value="Unassembled WGS sequence"/>
</dbReference>
<dbReference type="EMBL" id="SISG01000001">
    <property type="protein sequence ID" value="TBN57768.1"/>
    <property type="molecule type" value="Genomic_DNA"/>
</dbReference>
<dbReference type="RefSeq" id="WP_130981879.1">
    <property type="nucleotide sequence ID" value="NZ_SISG01000001.1"/>
</dbReference>
<dbReference type="InterPro" id="IPR045393">
    <property type="entry name" value="DUF6518"/>
</dbReference>